<evidence type="ECO:0000313" key="2">
    <source>
        <dbReference type="Proteomes" id="UP001327560"/>
    </source>
</evidence>
<proteinExistence type="predicted"/>
<protein>
    <submittedName>
        <fullName evidence="1">CBS domain-containing protein CBSX5-like</fullName>
    </submittedName>
</protein>
<organism evidence="1 2">
    <name type="scientific">Canna indica</name>
    <name type="common">Indian-shot</name>
    <dbReference type="NCBI Taxonomy" id="4628"/>
    <lineage>
        <taxon>Eukaryota</taxon>
        <taxon>Viridiplantae</taxon>
        <taxon>Streptophyta</taxon>
        <taxon>Embryophyta</taxon>
        <taxon>Tracheophyta</taxon>
        <taxon>Spermatophyta</taxon>
        <taxon>Magnoliopsida</taxon>
        <taxon>Liliopsida</taxon>
        <taxon>Zingiberales</taxon>
        <taxon>Cannaceae</taxon>
        <taxon>Canna</taxon>
    </lineage>
</organism>
<name>A0AAQ3L6Z4_9LILI</name>
<dbReference type="AlphaFoldDB" id="A0AAQ3L6Z4"/>
<reference evidence="1 2" key="1">
    <citation type="submission" date="2023-10" db="EMBL/GenBank/DDBJ databases">
        <title>Chromosome-scale genome assembly provides insights into flower coloration mechanisms of Canna indica.</title>
        <authorList>
            <person name="Li C."/>
        </authorList>
    </citation>
    <scope>NUCLEOTIDE SEQUENCE [LARGE SCALE GENOMIC DNA]</scope>
    <source>
        <tissue evidence="1">Flower</tissue>
    </source>
</reference>
<accession>A0AAQ3L6Z4</accession>
<gene>
    <name evidence="1" type="ORF">Cni_G28700</name>
</gene>
<keyword evidence="2" id="KW-1185">Reference proteome</keyword>
<dbReference type="Proteomes" id="UP001327560">
    <property type="component" value="Chromosome 9"/>
</dbReference>
<evidence type="ECO:0000313" key="1">
    <source>
        <dbReference type="EMBL" id="WOL19898.1"/>
    </source>
</evidence>
<sequence length="267" mass="28542">MAMGFFSNEVSDLCIGKPALRTLQLSSTTIGDALLAIRRGSELHLAVLGVNQGLPEKKVVTGKICITDIICYLCFDGNLALLAAALIVLESLDLILDGAQNLVVPIRSVSRKKLHLGGSGGAAAAKFYWLTHEDFVWYFLNSIALFSPNATLSIDARSLVRPATTLTIRHDEPSPSLIGPLFRRALSSQSSVVVVVTEDGRLLGDISPPALAFSDETVTLAAGIATLTADDLLALFDYSGSPRQSHVHTIKVGPKEKGMRKPRGITH</sequence>
<dbReference type="EMBL" id="CP136898">
    <property type="protein sequence ID" value="WOL19898.1"/>
    <property type="molecule type" value="Genomic_DNA"/>
</dbReference>